<accession>A0ABW5J3G3</accession>
<keyword evidence="1" id="KW-0472">Membrane</keyword>
<name>A0ABW5J3G3_9BACT</name>
<dbReference type="RefSeq" id="WP_340236636.1">
    <property type="nucleotide sequence ID" value="NZ_JBBEWC010000006.1"/>
</dbReference>
<gene>
    <name evidence="2" type="ORF">ACFSR2_01720</name>
</gene>
<dbReference type="Gene3D" id="1.50.10.20">
    <property type="match status" value="1"/>
</dbReference>
<keyword evidence="1" id="KW-0812">Transmembrane</keyword>
<keyword evidence="3" id="KW-1185">Reference proteome</keyword>
<dbReference type="SUPFAM" id="SSF48239">
    <property type="entry name" value="Terpenoid cyclases/Protein prenyltransferases"/>
    <property type="match status" value="1"/>
</dbReference>
<feature type="transmembrane region" description="Helical" evidence="1">
    <location>
        <begin position="20"/>
        <end position="37"/>
    </location>
</feature>
<evidence type="ECO:0000256" key="1">
    <source>
        <dbReference type="SAM" id="Phobius"/>
    </source>
</evidence>
<dbReference type="InterPro" id="IPR008930">
    <property type="entry name" value="Terpenoid_cyclase/PrenylTrfase"/>
</dbReference>
<reference evidence="3" key="1">
    <citation type="journal article" date="2019" name="Int. J. Syst. Evol. Microbiol.">
        <title>The Global Catalogue of Microorganisms (GCM) 10K type strain sequencing project: providing services to taxonomists for standard genome sequencing and annotation.</title>
        <authorList>
            <consortium name="The Broad Institute Genomics Platform"/>
            <consortium name="The Broad Institute Genome Sequencing Center for Infectious Disease"/>
            <person name="Wu L."/>
            <person name="Ma J."/>
        </authorList>
    </citation>
    <scope>NUCLEOTIDE SEQUENCE [LARGE SCALE GENOMIC DNA]</scope>
    <source>
        <strain evidence="3">KCTC 52344</strain>
    </source>
</reference>
<evidence type="ECO:0000313" key="2">
    <source>
        <dbReference type="EMBL" id="MFD2519582.1"/>
    </source>
</evidence>
<keyword evidence="1" id="KW-1133">Transmembrane helix</keyword>
<dbReference type="EMBL" id="JBHULC010000003">
    <property type="protein sequence ID" value="MFD2519582.1"/>
    <property type="molecule type" value="Genomic_DNA"/>
</dbReference>
<evidence type="ECO:0000313" key="3">
    <source>
        <dbReference type="Proteomes" id="UP001597510"/>
    </source>
</evidence>
<proteinExistence type="predicted"/>
<dbReference type="Proteomes" id="UP001597510">
    <property type="component" value="Unassembled WGS sequence"/>
</dbReference>
<organism evidence="2 3">
    <name type="scientific">Emticicia soli</name>
    <dbReference type="NCBI Taxonomy" id="2027878"/>
    <lineage>
        <taxon>Bacteria</taxon>
        <taxon>Pseudomonadati</taxon>
        <taxon>Bacteroidota</taxon>
        <taxon>Cytophagia</taxon>
        <taxon>Cytophagales</taxon>
        <taxon>Leadbetterellaceae</taxon>
        <taxon>Emticicia</taxon>
    </lineage>
</organism>
<protein>
    <submittedName>
        <fullName evidence="2">Uncharacterized protein</fullName>
    </submittedName>
</protein>
<comment type="caution">
    <text evidence="2">The sequence shown here is derived from an EMBL/GenBank/DDBJ whole genome shotgun (WGS) entry which is preliminary data.</text>
</comment>
<sequence length="473" mass="54896">MNKIFAVFDALFCIFQRFRLWFLITYFSFIILANFDVCAQQLPPEQIFEEAISFLVKTQCDSTINGKQYAGEWPVYMNLNEPYFFIGRKQKARDSNCFNISAVHNFLAEIYLQDTSLLELKPVLAKAFQEIQSYEVDKRYNFWKLLPPNRKLYWIGRDPKLLVRRPTNYRLRSRFINKTANVPEDADDTAQANTAVYYHNRIFKDTVSALSYLGFDEFLDTKRKNRNWYNVTTPTPRHSGAFLTWHYPEYQYTFWNPVNSFFSLMFIFTPFSSGFPVAYQPWVPFGSNDVDVVVNSNVLNYLALSRQTSESEGKNGAIKLIEYCINKKLWHSAGVYYPNYYHIDYAVAKAYANGIKELQSVAGKIAQHLLESQNPDGSFESSKWVNKKDIVQSTAYALHAMLDLCLGGTEIPDENIKKAFAFLLSKAQRNNGICYWEGGVYFSGGTLLRNILIWQSDAYTTAMIAKCFQRYYL</sequence>